<gene>
    <name evidence="16" type="ORF">M406DRAFT_351478</name>
</gene>
<evidence type="ECO:0000256" key="13">
    <source>
        <dbReference type="PIRSR" id="PIRSR605792-51"/>
    </source>
</evidence>
<organism evidence="16 17">
    <name type="scientific">Cryphonectria parasitica (strain ATCC 38755 / EP155)</name>
    <dbReference type="NCBI Taxonomy" id="660469"/>
    <lineage>
        <taxon>Eukaryota</taxon>
        <taxon>Fungi</taxon>
        <taxon>Dikarya</taxon>
        <taxon>Ascomycota</taxon>
        <taxon>Pezizomycotina</taxon>
        <taxon>Sordariomycetes</taxon>
        <taxon>Sordariomycetidae</taxon>
        <taxon>Diaporthales</taxon>
        <taxon>Cryphonectriaceae</taxon>
        <taxon>Cryphonectria-Endothia species complex</taxon>
        <taxon>Cryphonectria</taxon>
    </lineage>
</organism>
<feature type="disulfide bond" description="Redox-active" evidence="13">
    <location>
        <begin position="53"/>
        <end position="56"/>
    </location>
</feature>
<dbReference type="CDD" id="cd02982">
    <property type="entry name" value="PDI_b'_family"/>
    <property type="match status" value="1"/>
</dbReference>
<name>A0A9P4Y493_CRYP1</name>
<dbReference type="GO" id="GO:0034976">
    <property type="term" value="P:response to endoplasmic reticulum stress"/>
    <property type="evidence" value="ECO:0007669"/>
    <property type="project" value="TreeGrafter"/>
</dbReference>
<evidence type="ECO:0000256" key="14">
    <source>
        <dbReference type="RuleBase" id="RU361130"/>
    </source>
</evidence>
<keyword evidence="9 13" id="KW-1015">Disulfide bond</keyword>
<dbReference type="InterPro" id="IPR013766">
    <property type="entry name" value="Thioredoxin_domain"/>
</dbReference>
<evidence type="ECO:0000256" key="4">
    <source>
        <dbReference type="ARBA" id="ARBA00006347"/>
    </source>
</evidence>
<dbReference type="NCBIfam" id="TIGR01130">
    <property type="entry name" value="ER_PDI_fam"/>
    <property type="match status" value="1"/>
</dbReference>
<dbReference type="AlphaFoldDB" id="A0A9P4Y493"/>
<accession>A0A9P4Y493</accession>
<comment type="function">
    <text evidence="2">Participates in the folding of proteins containing disulfide bonds, may be involved in glycosylation, prolyl hydroxylation and triglyceride transfer.</text>
</comment>
<dbReference type="PANTHER" id="PTHR18929">
    <property type="entry name" value="PROTEIN DISULFIDE ISOMERASE"/>
    <property type="match status" value="1"/>
</dbReference>
<dbReference type="InterPro" id="IPR005788">
    <property type="entry name" value="PDI_thioredoxin-like_dom"/>
</dbReference>
<keyword evidence="17" id="KW-1185">Reference proteome</keyword>
<dbReference type="GO" id="GO:0006457">
    <property type="term" value="P:protein folding"/>
    <property type="evidence" value="ECO:0007669"/>
    <property type="project" value="TreeGrafter"/>
</dbReference>
<evidence type="ECO:0000256" key="8">
    <source>
        <dbReference type="ARBA" id="ARBA00022824"/>
    </source>
</evidence>
<evidence type="ECO:0000256" key="2">
    <source>
        <dbReference type="ARBA" id="ARBA00002692"/>
    </source>
</evidence>
<keyword evidence="8" id="KW-0256">Endoplasmic reticulum</keyword>
<comment type="catalytic activity">
    <reaction evidence="1 14">
        <text>Catalyzes the rearrangement of -S-S- bonds in proteins.</text>
        <dbReference type="EC" id="5.3.4.1"/>
    </reaction>
</comment>
<dbReference type="GO" id="GO:0003756">
    <property type="term" value="F:protein disulfide isomerase activity"/>
    <property type="evidence" value="ECO:0007669"/>
    <property type="project" value="UniProtKB-EC"/>
</dbReference>
<evidence type="ECO:0000256" key="11">
    <source>
        <dbReference type="ARBA" id="ARBA00023284"/>
    </source>
</evidence>
<proteinExistence type="inferred from homology"/>
<dbReference type="Proteomes" id="UP000803844">
    <property type="component" value="Unassembled WGS sequence"/>
</dbReference>
<evidence type="ECO:0000256" key="3">
    <source>
        <dbReference type="ARBA" id="ARBA00004319"/>
    </source>
</evidence>
<dbReference type="InterPro" id="IPR005792">
    <property type="entry name" value="Prot_disulphide_isomerase"/>
</dbReference>
<dbReference type="CDD" id="cd02981">
    <property type="entry name" value="PDI_b_family"/>
    <property type="match status" value="1"/>
</dbReference>
<dbReference type="Pfam" id="PF00085">
    <property type="entry name" value="Thioredoxin"/>
    <property type="match status" value="2"/>
</dbReference>
<feature type="signal peptide" evidence="14">
    <location>
        <begin position="1"/>
        <end position="20"/>
    </location>
</feature>
<evidence type="ECO:0000256" key="1">
    <source>
        <dbReference type="ARBA" id="ARBA00001182"/>
    </source>
</evidence>
<protein>
    <recommendedName>
        <fullName evidence="12 14">Protein disulfide-isomerase</fullName>
        <ecNumber evidence="5 14">5.3.4.1</ecNumber>
    </recommendedName>
</protein>
<dbReference type="EC" id="5.3.4.1" evidence="5 14"/>
<dbReference type="FunFam" id="3.40.30.10:FF:000107">
    <property type="entry name" value="Protein disulfide-isomerase 5-2"/>
    <property type="match status" value="1"/>
</dbReference>
<evidence type="ECO:0000313" key="16">
    <source>
        <dbReference type="EMBL" id="KAF3766408.1"/>
    </source>
</evidence>
<feature type="domain" description="Thioredoxin" evidence="15">
    <location>
        <begin position="350"/>
        <end position="482"/>
    </location>
</feature>
<dbReference type="PRINTS" id="PR00421">
    <property type="entry name" value="THIOREDOXIN"/>
</dbReference>
<keyword evidence="11 13" id="KW-0676">Redox-active center</keyword>
<feature type="disulfide bond" description="Redox-active" evidence="13">
    <location>
        <begin position="400"/>
        <end position="403"/>
    </location>
</feature>
<dbReference type="Gene3D" id="3.40.30.10">
    <property type="entry name" value="Glutaredoxin"/>
    <property type="match status" value="4"/>
</dbReference>
<comment type="caution">
    <text evidence="16">The sequence shown here is derived from an EMBL/GenBank/DDBJ whole genome shotgun (WGS) entry which is preliminary data.</text>
</comment>
<evidence type="ECO:0000256" key="5">
    <source>
        <dbReference type="ARBA" id="ARBA00012723"/>
    </source>
</evidence>
<dbReference type="PROSITE" id="PS51352">
    <property type="entry name" value="THIOREDOXIN_2"/>
    <property type="match status" value="2"/>
</dbReference>
<dbReference type="InterPro" id="IPR036249">
    <property type="entry name" value="Thioredoxin-like_sf"/>
</dbReference>
<dbReference type="GO" id="GO:0005788">
    <property type="term" value="C:endoplasmic reticulum lumen"/>
    <property type="evidence" value="ECO:0007669"/>
    <property type="project" value="UniProtKB-SubCell"/>
</dbReference>
<dbReference type="PANTHER" id="PTHR18929:SF132">
    <property type="entry name" value="PROTEIN DISULFIDE-ISOMERASE A3"/>
    <property type="match status" value="1"/>
</dbReference>
<dbReference type="Pfam" id="PF13848">
    <property type="entry name" value="Thioredoxin_6"/>
    <property type="match status" value="1"/>
</dbReference>
<evidence type="ECO:0000256" key="7">
    <source>
        <dbReference type="ARBA" id="ARBA00022737"/>
    </source>
</evidence>
<evidence type="ECO:0000313" key="17">
    <source>
        <dbReference type="Proteomes" id="UP000803844"/>
    </source>
</evidence>
<comment type="similarity">
    <text evidence="4 14">Belongs to the protein disulfide isomerase family.</text>
</comment>
<feature type="chain" id="PRO_5040539112" description="Protein disulfide-isomerase" evidence="14">
    <location>
        <begin position="21"/>
        <end position="536"/>
    </location>
</feature>
<dbReference type="EMBL" id="MU032347">
    <property type="protein sequence ID" value="KAF3766408.1"/>
    <property type="molecule type" value="Genomic_DNA"/>
</dbReference>
<dbReference type="SUPFAM" id="SSF52833">
    <property type="entry name" value="Thioredoxin-like"/>
    <property type="match status" value="4"/>
</dbReference>
<keyword evidence="10 14" id="KW-0413">Isomerase</keyword>
<dbReference type="RefSeq" id="XP_040777369.1">
    <property type="nucleotide sequence ID" value="XM_040922628.1"/>
</dbReference>
<dbReference type="NCBIfam" id="TIGR01126">
    <property type="entry name" value="pdi_dom"/>
    <property type="match status" value="1"/>
</dbReference>
<feature type="domain" description="Thioredoxin" evidence="15">
    <location>
        <begin position="7"/>
        <end position="133"/>
    </location>
</feature>
<evidence type="ECO:0000256" key="9">
    <source>
        <dbReference type="ARBA" id="ARBA00023157"/>
    </source>
</evidence>
<evidence type="ECO:0000259" key="15">
    <source>
        <dbReference type="PROSITE" id="PS51352"/>
    </source>
</evidence>
<dbReference type="GeneID" id="63839757"/>
<keyword evidence="6 14" id="KW-0732">Signal</keyword>
<evidence type="ECO:0000256" key="10">
    <source>
        <dbReference type="ARBA" id="ARBA00023235"/>
    </source>
</evidence>
<evidence type="ECO:0000256" key="12">
    <source>
        <dbReference type="ARBA" id="ARBA00039846"/>
    </source>
</evidence>
<keyword evidence="7" id="KW-0677">Repeat</keyword>
<dbReference type="OrthoDB" id="427280at2759"/>
<reference evidence="16" key="1">
    <citation type="journal article" date="2020" name="Phytopathology">
        <title>Genome sequence of the chestnut blight fungus Cryphonectria parasitica EP155: A fundamental resource for an archetypical invasive plant pathogen.</title>
        <authorList>
            <person name="Crouch J.A."/>
            <person name="Dawe A."/>
            <person name="Aerts A."/>
            <person name="Barry K."/>
            <person name="Churchill A.C.L."/>
            <person name="Grimwood J."/>
            <person name="Hillman B."/>
            <person name="Milgroom M.G."/>
            <person name="Pangilinan J."/>
            <person name="Smith M."/>
            <person name="Salamov A."/>
            <person name="Schmutz J."/>
            <person name="Yadav J."/>
            <person name="Grigoriev I.V."/>
            <person name="Nuss D."/>
        </authorList>
    </citation>
    <scope>NUCLEOTIDE SEQUENCE</scope>
    <source>
        <strain evidence="16">EP155</strain>
    </source>
</reference>
<dbReference type="CDD" id="cd02961">
    <property type="entry name" value="PDI_a_family"/>
    <property type="match status" value="1"/>
</dbReference>
<comment type="subcellular location">
    <subcellularLocation>
        <location evidence="3">Endoplasmic reticulum lumen</location>
    </subcellularLocation>
</comment>
<evidence type="ECO:0000256" key="6">
    <source>
        <dbReference type="ARBA" id="ARBA00022729"/>
    </source>
</evidence>
<sequence length="536" mass="59143">MRLLASLALGLLGLAAGVVAQDESAAIELDRLSLNKLIKESEVVMVDWYAPWCGHCIKFAPKYEAAAKALKEKDLNVKLGKVDCTKHNKLCQEYNIRAYPTMKIFKSGQELYHDYDGPRRVSAIVDFMAKQVLPTVSTLASQRAHDQFLKRERQEVALVGYLEGDDAANTEILRAAAEKLHEDYPIGITSNAAAAQAAGVSFPALVLYKPDNEGTVVFSKNWEVDAIKDFAKTGYKPLIGETGAESWRKYVSGSDGPTVFLFHKNDDDRKKLSSELRSLAKKHQGAVQFATAEIPDFQGFANYLHLRTEPSDDAFPALAIYDGANKKKYPFDNSKGALDEKNVASFVENFLSGKVQPTIKSEDVPSGYEGPVTKVVAQTFDDVVLDGNKDVLLYYHREDCPFCRAMNPQYETLASMYSAPDRANRVAIAKMDIMKNDLFEEIPYVPFIRLYKAGDDKSGNAVTYSGDRSVKDLVAFVKDHGTHGVDALQEHAVDEDAVHGAGGGLAGSEQAPMVMDSLHEQPLQGRTPVRHIHDEL</sequence>